<protein>
    <submittedName>
        <fullName evidence="1">Uncharacterized protein</fullName>
    </submittedName>
</protein>
<dbReference type="Proteomes" id="UP001595868">
    <property type="component" value="Unassembled WGS sequence"/>
</dbReference>
<dbReference type="RefSeq" id="WP_377549008.1">
    <property type="nucleotide sequence ID" value="NZ_JBHSBN010000016.1"/>
</dbReference>
<accession>A0ABV8KRM1</accession>
<evidence type="ECO:0000313" key="1">
    <source>
        <dbReference type="EMBL" id="MFC4108562.1"/>
    </source>
</evidence>
<keyword evidence="2" id="KW-1185">Reference proteome</keyword>
<proteinExistence type="predicted"/>
<comment type="caution">
    <text evidence="1">The sequence shown here is derived from an EMBL/GenBank/DDBJ whole genome shotgun (WGS) entry which is preliminary data.</text>
</comment>
<gene>
    <name evidence="1" type="ORF">ACFOX0_21835</name>
</gene>
<dbReference type="EMBL" id="JBHSBN010000016">
    <property type="protein sequence ID" value="MFC4108562.1"/>
    <property type="molecule type" value="Genomic_DNA"/>
</dbReference>
<evidence type="ECO:0000313" key="2">
    <source>
        <dbReference type="Proteomes" id="UP001595868"/>
    </source>
</evidence>
<organism evidence="1 2">
    <name type="scientific">Micromonospora zhanjiangensis</name>
    <dbReference type="NCBI Taxonomy" id="1522057"/>
    <lineage>
        <taxon>Bacteria</taxon>
        <taxon>Bacillati</taxon>
        <taxon>Actinomycetota</taxon>
        <taxon>Actinomycetes</taxon>
        <taxon>Micromonosporales</taxon>
        <taxon>Micromonosporaceae</taxon>
        <taxon>Micromonospora</taxon>
    </lineage>
</organism>
<name>A0ABV8KRM1_9ACTN</name>
<reference evidence="2" key="1">
    <citation type="journal article" date="2019" name="Int. J. Syst. Evol. Microbiol.">
        <title>The Global Catalogue of Microorganisms (GCM) 10K type strain sequencing project: providing services to taxonomists for standard genome sequencing and annotation.</title>
        <authorList>
            <consortium name="The Broad Institute Genomics Platform"/>
            <consortium name="The Broad Institute Genome Sequencing Center for Infectious Disease"/>
            <person name="Wu L."/>
            <person name="Ma J."/>
        </authorList>
    </citation>
    <scope>NUCLEOTIDE SEQUENCE [LARGE SCALE GENOMIC DNA]</scope>
    <source>
        <strain evidence="2">2902at01</strain>
    </source>
</reference>
<sequence>MAMSGLRQITKPLGLIEATPPEAVLRGAAPRLLRRVPPERRPIELVHNAYGIAGGVVFGTLPRPVRRRPWAGPTYGLLIWASERGPPPERAARVGDRSLFGLSAG</sequence>